<evidence type="ECO:0000256" key="1">
    <source>
        <dbReference type="SAM" id="MobiDB-lite"/>
    </source>
</evidence>
<evidence type="ECO:0000313" key="2">
    <source>
        <dbReference type="EMBL" id="KAH7136215.1"/>
    </source>
</evidence>
<keyword evidence="3" id="KW-1185">Reference proteome</keyword>
<feature type="compositionally biased region" description="Polar residues" evidence="1">
    <location>
        <begin position="343"/>
        <end position="352"/>
    </location>
</feature>
<dbReference type="EMBL" id="JAGMUV010000013">
    <property type="protein sequence ID" value="KAH7136215.1"/>
    <property type="molecule type" value="Genomic_DNA"/>
</dbReference>
<name>A0A9P9ED99_9HYPO</name>
<dbReference type="AlphaFoldDB" id="A0A9P9ED99"/>
<reference evidence="2" key="1">
    <citation type="journal article" date="2021" name="Nat. Commun.">
        <title>Genetic determinants of endophytism in the Arabidopsis root mycobiome.</title>
        <authorList>
            <person name="Mesny F."/>
            <person name="Miyauchi S."/>
            <person name="Thiergart T."/>
            <person name="Pickel B."/>
            <person name="Atanasova L."/>
            <person name="Karlsson M."/>
            <person name="Huettel B."/>
            <person name="Barry K.W."/>
            <person name="Haridas S."/>
            <person name="Chen C."/>
            <person name="Bauer D."/>
            <person name="Andreopoulos W."/>
            <person name="Pangilinan J."/>
            <person name="LaButti K."/>
            <person name="Riley R."/>
            <person name="Lipzen A."/>
            <person name="Clum A."/>
            <person name="Drula E."/>
            <person name="Henrissat B."/>
            <person name="Kohler A."/>
            <person name="Grigoriev I.V."/>
            <person name="Martin F.M."/>
            <person name="Hacquard S."/>
        </authorList>
    </citation>
    <scope>NUCLEOTIDE SEQUENCE</scope>
    <source>
        <strain evidence="2">MPI-CAGE-AT-0147</strain>
    </source>
</reference>
<evidence type="ECO:0000313" key="3">
    <source>
        <dbReference type="Proteomes" id="UP000738349"/>
    </source>
</evidence>
<comment type="caution">
    <text evidence="2">The sequence shown here is derived from an EMBL/GenBank/DDBJ whole genome shotgun (WGS) entry which is preliminary data.</text>
</comment>
<sequence length="352" mass="39212">MSHWKMSQLLSRPSTALHDEGDDYLIDGPPTRDQENNMRSYGHVVPAPQVECASPLSFAPHVGPQGVPTALWKRSLSSNGSTMLPIPARTRSPPEAEQTFSAWPWFRALAISDNSHDLRISADRLGGDNLAALTDCHADHQLCLDEELLYLINQLPFLEQENGIQSRLTPRSPANYEASLTGSGSQSSTPDSDAALTPNLHTCPYCLAKFSLQALNKHRLAHVPTFPCRLDNEPGCRESFKTEKDQYRHWHESCKVAGKLLPPYGCCCGKGVKRWDRFKKHIGQCPSAKHQLGGNPHRCYCGAQFETWVEMKAHHESTHQKSPGRPRKSNTARTRNVRGTEVSFKSSCPPSR</sequence>
<organism evidence="2 3">
    <name type="scientific">Dactylonectria macrodidyma</name>
    <dbReference type="NCBI Taxonomy" id="307937"/>
    <lineage>
        <taxon>Eukaryota</taxon>
        <taxon>Fungi</taxon>
        <taxon>Dikarya</taxon>
        <taxon>Ascomycota</taxon>
        <taxon>Pezizomycotina</taxon>
        <taxon>Sordariomycetes</taxon>
        <taxon>Hypocreomycetidae</taxon>
        <taxon>Hypocreales</taxon>
        <taxon>Nectriaceae</taxon>
        <taxon>Dactylonectria</taxon>
    </lineage>
</organism>
<feature type="compositionally biased region" description="Polar residues" evidence="1">
    <location>
        <begin position="178"/>
        <end position="191"/>
    </location>
</feature>
<dbReference type="Proteomes" id="UP000738349">
    <property type="component" value="Unassembled WGS sequence"/>
</dbReference>
<dbReference type="OrthoDB" id="654211at2759"/>
<proteinExistence type="predicted"/>
<feature type="region of interest" description="Disordered" evidence="1">
    <location>
        <begin position="313"/>
        <end position="352"/>
    </location>
</feature>
<feature type="region of interest" description="Disordered" evidence="1">
    <location>
        <begin position="168"/>
        <end position="193"/>
    </location>
</feature>
<protein>
    <submittedName>
        <fullName evidence="2">Uncharacterized protein</fullName>
    </submittedName>
</protein>
<gene>
    <name evidence="2" type="ORF">EDB81DRAFT_858344</name>
</gene>
<accession>A0A9P9ED99</accession>